<dbReference type="Pfam" id="PF00048">
    <property type="entry name" value="IL8"/>
    <property type="match status" value="1"/>
</dbReference>
<evidence type="ECO:0000256" key="5">
    <source>
        <dbReference type="SAM" id="SignalP"/>
    </source>
</evidence>
<dbReference type="InterPro" id="IPR036048">
    <property type="entry name" value="Interleukin_8-like_sf"/>
</dbReference>
<evidence type="ECO:0000256" key="4">
    <source>
        <dbReference type="ARBA" id="ARBA00022729"/>
    </source>
</evidence>
<evidence type="ECO:0000313" key="8">
    <source>
        <dbReference type="Proteomes" id="UP000584415"/>
    </source>
</evidence>
<reference evidence="7 8" key="1">
    <citation type="submission" date="2019-09" db="EMBL/GenBank/DDBJ databases">
        <title>Bird 10,000 Genomes (B10K) Project - Family phase.</title>
        <authorList>
            <person name="Zhang G."/>
        </authorList>
    </citation>
    <scope>NUCLEOTIDE SEQUENCE [LARGE SCALE GENOMIC DNA]</scope>
    <source>
        <strain evidence="7">B10K-DU-001-71</strain>
        <tissue evidence="7">Muscle</tissue>
    </source>
</reference>
<dbReference type="GO" id="GO:0048245">
    <property type="term" value="P:eosinophil chemotaxis"/>
    <property type="evidence" value="ECO:0007669"/>
    <property type="project" value="TreeGrafter"/>
</dbReference>
<feature type="non-terminal residue" evidence="7">
    <location>
        <position position="103"/>
    </location>
</feature>
<sequence>MRVLAATLAVLLLVAICSLAEADLRVSRRAALSPIRETDPVTCCISYISRPLPRSVIRSAYITSNSCSKPAVVLVTRKGKQVCTNPEARWVQKYLKHLELLEN</sequence>
<dbReference type="PANTHER" id="PTHR12015">
    <property type="entry name" value="SMALL INDUCIBLE CYTOKINE A"/>
    <property type="match status" value="1"/>
</dbReference>
<gene>
    <name evidence="7" type="primary">Ccl5_4</name>
    <name evidence="7" type="ORF">DYACAS_R10490</name>
</gene>
<comment type="similarity">
    <text evidence="1">Belongs to the intercrine beta (chemokine CC) family.</text>
</comment>
<protein>
    <submittedName>
        <fullName evidence="7">CCL5 protein</fullName>
    </submittedName>
</protein>
<dbReference type="GO" id="GO:0005615">
    <property type="term" value="C:extracellular space"/>
    <property type="evidence" value="ECO:0007669"/>
    <property type="project" value="UniProtKB-KW"/>
</dbReference>
<keyword evidence="4 5" id="KW-0732">Signal</keyword>
<evidence type="ECO:0000256" key="3">
    <source>
        <dbReference type="ARBA" id="ARBA00022514"/>
    </source>
</evidence>
<keyword evidence="2" id="KW-0145">Chemotaxis</keyword>
<evidence type="ECO:0000256" key="1">
    <source>
        <dbReference type="ARBA" id="ARBA00010868"/>
    </source>
</evidence>
<accession>A0A7K5VPK8</accession>
<evidence type="ECO:0000313" key="7">
    <source>
        <dbReference type="EMBL" id="NWU30870.1"/>
    </source>
</evidence>
<dbReference type="SMART" id="SM00199">
    <property type="entry name" value="SCY"/>
    <property type="match status" value="1"/>
</dbReference>
<dbReference type="InterPro" id="IPR001811">
    <property type="entry name" value="Chemokine_IL8-like_dom"/>
</dbReference>
<dbReference type="GO" id="GO:0006954">
    <property type="term" value="P:inflammatory response"/>
    <property type="evidence" value="ECO:0007669"/>
    <property type="project" value="TreeGrafter"/>
</dbReference>
<evidence type="ECO:0000259" key="6">
    <source>
        <dbReference type="SMART" id="SM00199"/>
    </source>
</evidence>
<dbReference type="GO" id="GO:0048020">
    <property type="term" value="F:CCR chemokine receptor binding"/>
    <property type="evidence" value="ECO:0007669"/>
    <property type="project" value="TreeGrafter"/>
</dbReference>
<feature type="non-terminal residue" evidence="7">
    <location>
        <position position="1"/>
    </location>
</feature>
<name>A0A7K5VPK8_9CORV</name>
<dbReference type="PANTHER" id="PTHR12015:SF103">
    <property type="entry name" value="C-C MOTIF CHEMOKINE 4-RELATED"/>
    <property type="match status" value="1"/>
</dbReference>
<feature type="signal peptide" evidence="5">
    <location>
        <begin position="1"/>
        <end position="22"/>
    </location>
</feature>
<evidence type="ECO:0000256" key="2">
    <source>
        <dbReference type="ARBA" id="ARBA00022500"/>
    </source>
</evidence>
<dbReference type="CDD" id="cd00272">
    <property type="entry name" value="Chemokine_CC"/>
    <property type="match status" value="1"/>
</dbReference>
<organism evidence="7 8">
    <name type="scientific">Platysteira castanea</name>
    <dbReference type="NCBI Taxonomy" id="1160851"/>
    <lineage>
        <taxon>Eukaryota</taxon>
        <taxon>Metazoa</taxon>
        <taxon>Chordata</taxon>
        <taxon>Craniata</taxon>
        <taxon>Vertebrata</taxon>
        <taxon>Euteleostomi</taxon>
        <taxon>Archelosauria</taxon>
        <taxon>Archosauria</taxon>
        <taxon>Dinosauria</taxon>
        <taxon>Saurischia</taxon>
        <taxon>Theropoda</taxon>
        <taxon>Coelurosauria</taxon>
        <taxon>Aves</taxon>
        <taxon>Neognathae</taxon>
        <taxon>Neoaves</taxon>
        <taxon>Telluraves</taxon>
        <taxon>Australaves</taxon>
        <taxon>Passeriformes</taxon>
        <taxon>Corvoidea</taxon>
        <taxon>Platysteiridae</taxon>
        <taxon>Platysteira</taxon>
    </lineage>
</organism>
<dbReference type="Gene3D" id="2.40.50.40">
    <property type="match status" value="1"/>
</dbReference>
<dbReference type="AlphaFoldDB" id="A0A7K5VPK8"/>
<comment type="caution">
    <text evidence="7">The sequence shown here is derived from an EMBL/GenBank/DDBJ whole genome shotgun (WGS) entry which is preliminary data.</text>
</comment>
<dbReference type="GO" id="GO:0030335">
    <property type="term" value="P:positive regulation of cell migration"/>
    <property type="evidence" value="ECO:0007669"/>
    <property type="project" value="TreeGrafter"/>
</dbReference>
<feature type="chain" id="PRO_5029645237" evidence="5">
    <location>
        <begin position="23"/>
        <end position="103"/>
    </location>
</feature>
<proteinExistence type="inferred from homology"/>
<keyword evidence="8" id="KW-1185">Reference proteome</keyword>
<dbReference type="GO" id="GO:0061844">
    <property type="term" value="P:antimicrobial humoral immune response mediated by antimicrobial peptide"/>
    <property type="evidence" value="ECO:0007669"/>
    <property type="project" value="TreeGrafter"/>
</dbReference>
<dbReference type="FunFam" id="2.40.50.40:FF:000002">
    <property type="entry name" value="C-C motif chemokine"/>
    <property type="match status" value="1"/>
</dbReference>
<dbReference type="EMBL" id="VYXC01011606">
    <property type="protein sequence ID" value="NWU30870.1"/>
    <property type="molecule type" value="Genomic_DNA"/>
</dbReference>
<dbReference type="InterPro" id="IPR039809">
    <property type="entry name" value="Chemokine_b/g/d"/>
</dbReference>
<feature type="domain" description="Chemokine interleukin-8-like" evidence="6">
    <location>
        <begin position="40"/>
        <end position="98"/>
    </location>
</feature>
<dbReference type="GO" id="GO:0008009">
    <property type="term" value="F:chemokine activity"/>
    <property type="evidence" value="ECO:0007669"/>
    <property type="project" value="InterPro"/>
</dbReference>
<dbReference type="Proteomes" id="UP000584415">
    <property type="component" value="Unassembled WGS sequence"/>
</dbReference>
<dbReference type="GO" id="GO:0070098">
    <property type="term" value="P:chemokine-mediated signaling pathway"/>
    <property type="evidence" value="ECO:0007669"/>
    <property type="project" value="TreeGrafter"/>
</dbReference>
<keyword evidence="3" id="KW-0202">Cytokine</keyword>
<dbReference type="SUPFAM" id="SSF54117">
    <property type="entry name" value="Interleukin 8-like chemokines"/>
    <property type="match status" value="1"/>
</dbReference>